<feature type="transmembrane region" description="Helical" evidence="1">
    <location>
        <begin position="81"/>
        <end position="104"/>
    </location>
</feature>
<dbReference type="EMBL" id="CP056030">
    <property type="protein sequence ID" value="QKZ06178.1"/>
    <property type="molecule type" value="Genomic_DNA"/>
</dbReference>
<sequence>MRKDHYPLIKDRPVRLTLASAFVALVVLWSLTIAFHGAPDESTHFFLLDYLYTNHHFPLHTVIDQPFHGTVSLHTWAPGDFWYHGLPFPHVLGGLVTTYVGSFILPQNLLYLGARAFNWLLAGLFFSAIYRIGTSQNLGTKRAALIAGIICLIPQVTFIFAYFNSDAYGITVIALALAALLEYKATPTLKTALAAGFFIGLTCLAKIYFLPSLVFFAVTLTLQTVCVKPSRTRLLALILLTAFVTCLPMLAYTYHLFGEVSGVSGQAEFVNMHRESAAAAGGTCYLMCKNGLVDLHTLIPWLTTSAKSYFSLTGWMSIALSQTHYIIALAAMTGLVLATLFLLIRKPANFALKDFNLNFAIPSIMILGLFPAIVLFSIIGSQLAMPQPQGRYLFVTIPFLGYLIAMLVSTHPLTHYQAGKTQ</sequence>
<evidence type="ECO:0000313" key="3">
    <source>
        <dbReference type="Proteomes" id="UP000509568"/>
    </source>
</evidence>
<reference evidence="2 3" key="1">
    <citation type="submission" date="2020-06" db="EMBL/GenBank/DDBJ databases">
        <title>Pseudomonas eucalypticola sp. nov., an endophyte of Eucalyptus dunnii leaves with biocontrol ability of eucalyptus leaf blight.</title>
        <authorList>
            <person name="Liu Y."/>
            <person name="Song Z."/>
            <person name="Zeng H."/>
            <person name="Lu M."/>
            <person name="Wang X."/>
            <person name="Lian X."/>
            <person name="Zhang Q."/>
        </authorList>
    </citation>
    <scope>NUCLEOTIDE SEQUENCE [LARGE SCALE GENOMIC DNA]</scope>
    <source>
        <strain evidence="2 3">NP-1</strain>
    </source>
</reference>
<feature type="transmembrane region" description="Helical" evidence="1">
    <location>
        <begin position="145"/>
        <end position="163"/>
    </location>
</feature>
<evidence type="ECO:0000313" key="2">
    <source>
        <dbReference type="EMBL" id="QKZ06178.1"/>
    </source>
</evidence>
<dbReference type="KEGG" id="pez:HWQ56_21320"/>
<protein>
    <recommendedName>
        <fullName evidence="4">DUF2142 domain-containing protein</fullName>
    </recommendedName>
</protein>
<feature type="transmembrane region" description="Helical" evidence="1">
    <location>
        <begin position="192"/>
        <end position="222"/>
    </location>
</feature>
<feature type="transmembrane region" description="Helical" evidence="1">
    <location>
        <begin position="116"/>
        <end position="133"/>
    </location>
</feature>
<dbReference type="RefSeq" id="WP_176571723.1">
    <property type="nucleotide sequence ID" value="NZ_CP056030.1"/>
</dbReference>
<keyword evidence="1" id="KW-1133">Transmembrane helix</keyword>
<organism evidence="2 3">
    <name type="scientific">Pseudomonas eucalypticola</name>
    <dbReference type="NCBI Taxonomy" id="2599595"/>
    <lineage>
        <taxon>Bacteria</taxon>
        <taxon>Pseudomonadati</taxon>
        <taxon>Pseudomonadota</taxon>
        <taxon>Gammaproteobacteria</taxon>
        <taxon>Pseudomonadales</taxon>
        <taxon>Pseudomonadaceae</taxon>
        <taxon>Pseudomonas</taxon>
    </lineage>
</organism>
<evidence type="ECO:0000256" key="1">
    <source>
        <dbReference type="SAM" id="Phobius"/>
    </source>
</evidence>
<name>A0A7D5D9G1_9PSED</name>
<proteinExistence type="predicted"/>
<dbReference type="Proteomes" id="UP000509568">
    <property type="component" value="Chromosome"/>
</dbReference>
<evidence type="ECO:0008006" key="4">
    <source>
        <dbReference type="Google" id="ProtNLM"/>
    </source>
</evidence>
<feature type="transmembrane region" description="Helical" evidence="1">
    <location>
        <begin position="234"/>
        <end position="254"/>
    </location>
</feature>
<gene>
    <name evidence="2" type="ORF">HWQ56_21320</name>
</gene>
<feature type="transmembrane region" description="Helical" evidence="1">
    <location>
        <begin position="356"/>
        <end position="380"/>
    </location>
</feature>
<feature type="transmembrane region" description="Helical" evidence="1">
    <location>
        <begin position="325"/>
        <end position="344"/>
    </location>
</feature>
<feature type="transmembrane region" description="Helical" evidence="1">
    <location>
        <begin position="168"/>
        <end position="186"/>
    </location>
</feature>
<feature type="transmembrane region" description="Helical" evidence="1">
    <location>
        <begin position="392"/>
        <end position="413"/>
    </location>
</feature>
<keyword evidence="3" id="KW-1185">Reference proteome</keyword>
<accession>A0A7D5D9G1</accession>
<keyword evidence="1" id="KW-0472">Membrane</keyword>
<keyword evidence="1" id="KW-0812">Transmembrane</keyword>
<dbReference type="AlphaFoldDB" id="A0A7D5D9G1"/>
<feature type="transmembrane region" description="Helical" evidence="1">
    <location>
        <begin position="16"/>
        <end position="38"/>
    </location>
</feature>